<protein>
    <submittedName>
        <fullName evidence="8">RDD family protein</fullName>
    </submittedName>
</protein>
<evidence type="ECO:0000259" key="7">
    <source>
        <dbReference type="Pfam" id="PF06271"/>
    </source>
</evidence>
<sequence>MNEHEYAGFWIRTGAAIIDSILMLLIIAPILTAIYGTGYWTSESSVQGGWDVLFNYILPAIAVIVFWLYKSATPGKMATKLTIVDAKTGGKPSTGQFIIRYLGYYVSMIPLFLGIIWVGIDKRKQGWHDKLAGTVVIMSNLP</sequence>
<feature type="transmembrane region" description="Helical" evidence="6">
    <location>
        <begin position="21"/>
        <end position="40"/>
    </location>
</feature>
<feature type="transmembrane region" description="Helical" evidence="6">
    <location>
        <begin position="101"/>
        <end position="120"/>
    </location>
</feature>
<reference evidence="8 9" key="1">
    <citation type="submission" date="2023-09" db="EMBL/GenBank/DDBJ databases">
        <authorList>
            <person name="Qi X."/>
        </authorList>
    </citation>
    <scope>NUCLEOTIDE SEQUENCE [LARGE SCALE GENOMIC DNA]</scope>
    <source>
        <strain evidence="8 9">S1-1</strain>
    </source>
</reference>
<dbReference type="PANTHER" id="PTHR36115:SF4">
    <property type="entry name" value="MEMBRANE PROTEIN"/>
    <property type="match status" value="1"/>
</dbReference>
<evidence type="ECO:0000256" key="6">
    <source>
        <dbReference type="SAM" id="Phobius"/>
    </source>
</evidence>
<evidence type="ECO:0000256" key="4">
    <source>
        <dbReference type="ARBA" id="ARBA00022989"/>
    </source>
</evidence>
<dbReference type="Proteomes" id="UP001301442">
    <property type="component" value="Chromosome"/>
</dbReference>
<proteinExistence type="predicted"/>
<comment type="subcellular location">
    <subcellularLocation>
        <location evidence="1">Cell membrane</location>
        <topology evidence="1">Multi-pass membrane protein</topology>
    </subcellularLocation>
</comment>
<keyword evidence="4 6" id="KW-1133">Transmembrane helix</keyword>
<dbReference type="Pfam" id="PF06271">
    <property type="entry name" value="RDD"/>
    <property type="match status" value="1"/>
</dbReference>
<dbReference type="InterPro" id="IPR010432">
    <property type="entry name" value="RDD"/>
</dbReference>
<dbReference type="InterPro" id="IPR051791">
    <property type="entry name" value="Pra-immunoreactive"/>
</dbReference>
<keyword evidence="9" id="KW-1185">Reference proteome</keyword>
<evidence type="ECO:0000256" key="3">
    <source>
        <dbReference type="ARBA" id="ARBA00022692"/>
    </source>
</evidence>
<evidence type="ECO:0000256" key="2">
    <source>
        <dbReference type="ARBA" id="ARBA00022475"/>
    </source>
</evidence>
<dbReference type="PANTHER" id="PTHR36115">
    <property type="entry name" value="PROLINE-RICH ANTIGEN HOMOLOG-RELATED"/>
    <property type="match status" value="1"/>
</dbReference>
<accession>A0ABZ0GR14</accession>
<keyword evidence="2" id="KW-1003">Cell membrane</keyword>
<dbReference type="RefSeq" id="WP_348397008.1">
    <property type="nucleotide sequence ID" value="NZ_CP136600.1"/>
</dbReference>
<evidence type="ECO:0000313" key="8">
    <source>
        <dbReference type="EMBL" id="WOH38235.1"/>
    </source>
</evidence>
<name>A0ABZ0GR14_9GAMM</name>
<organism evidence="8 9">
    <name type="scientific">Thalassotalea fonticola</name>
    <dbReference type="NCBI Taxonomy" id="3065649"/>
    <lineage>
        <taxon>Bacteria</taxon>
        <taxon>Pseudomonadati</taxon>
        <taxon>Pseudomonadota</taxon>
        <taxon>Gammaproteobacteria</taxon>
        <taxon>Alteromonadales</taxon>
        <taxon>Colwelliaceae</taxon>
        <taxon>Thalassotalea</taxon>
    </lineage>
</organism>
<feature type="domain" description="RDD" evidence="7">
    <location>
        <begin position="6"/>
        <end position="133"/>
    </location>
</feature>
<dbReference type="EMBL" id="CP136600">
    <property type="protein sequence ID" value="WOH38235.1"/>
    <property type="molecule type" value="Genomic_DNA"/>
</dbReference>
<evidence type="ECO:0000256" key="1">
    <source>
        <dbReference type="ARBA" id="ARBA00004651"/>
    </source>
</evidence>
<gene>
    <name evidence="8" type="ORF">RI844_03075</name>
</gene>
<evidence type="ECO:0000256" key="5">
    <source>
        <dbReference type="ARBA" id="ARBA00023136"/>
    </source>
</evidence>
<feature type="transmembrane region" description="Helical" evidence="6">
    <location>
        <begin position="52"/>
        <end position="69"/>
    </location>
</feature>
<keyword evidence="5 6" id="KW-0472">Membrane</keyword>
<keyword evidence="3 6" id="KW-0812">Transmembrane</keyword>
<evidence type="ECO:0000313" key="9">
    <source>
        <dbReference type="Proteomes" id="UP001301442"/>
    </source>
</evidence>